<name>A0ABR9K3U8_9ACTN</name>
<sequence length="67" mass="7329">MMVNVLASVLGFQRDTISENTSQGVAVAETSGKTRELCGLEPLFPALSRLELLEFVRVLACFRWLGG</sequence>
<evidence type="ECO:0000313" key="1">
    <source>
        <dbReference type="EMBL" id="MBE1537030.1"/>
    </source>
</evidence>
<proteinExistence type="predicted"/>
<evidence type="ECO:0000313" key="2">
    <source>
        <dbReference type="Proteomes" id="UP000627838"/>
    </source>
</evidence>
<dbReference type="Proteomes" id="UP000627838">
    <property type="component" value="Unassembled WGS sequence"/>
</dbReference>
<protein>
    <recommendedName>
        <fullName evidence="3">Resolvase/invertase-type recombinase catalytic domain-containing protein</fullName>
    </recommendedName>
</protein>
<accession>A0ABR9K3U8</accession>
<gene>
    <name evidence="1" type="ORF">H4W34_006863</name>
</gene>
<comment type="caution">
    <text evidence="1">The sequence shown here is derived from an EMBL/GenBank/DDBJ whole genome shotgun (WGS) entry which is preliminary data.</text>
</comment>
<evidence type="ECO:0008006" key="3">
    <source>
        <dbReference type="Google" id="ProtNLM"/>
    </source>
</evidence>
<dbReference type="EMBL" id="JADBDZ010000001">
    <property type="protein sequence ID" value="MBE1537030.1"/>
    <property type="molecule type" value="Genomic_DNA"/>
</dbReference>
<organism evidence="1 2">
    <name type="scientific">Actinomadura algeriensis</name>
    <dbReference type="NCBI Taxonomy" id="1679523"/>
    <lineage>
        <taxon>Bacteria</taxon>
        <taxon>Bacillati</taxon>
        <taxon>Actinomycetota</taxon>
        <taxon>Actinomycetes</taxon>
        <taxon>Streptosporangiales</taxon>
        <taxon>Thermomonosporaceae</taxon>
        <taxon>Actinomadura</taxon>
    </lineage>
</organism>
<dbReference type="RefSeq" id="WP_192762970.1">
    <property type="nucleotide sequence ID" value="NZ_JADBDZ010000001.1"/>
</dbReference>
<keyword evidence="2" id="KW-1185">Reference proteome</keyword>
<reference evidence="1 2" key="1">
    <citation type="submission" date="2020-10" db="EMBL/GenBank/DDBJ databases">
        <title>Sequencing the genomes of 1000 actinobacteria strains.</title>
        <authorList>
            <person name="Klenk H.-P."/>
        </authorList>
    </citation>
    <scope>NUCLEOTIDE SEQUENCE [LARGE SCALE GENOMIC DNA]</scope>
    <source>
        <strain evidence="1 2">DSM 46744</strain>
    </source>
</reference>